<dbReference type="GeneID" id="14910540"/>
<dbReference type="EC" id="3.2.1.91" evidence="8"/>
<dbReference type="EMBL" id="GL983144">
    <property type="protein sequence ID" value="EGR34348.1"/>
    <property type="molecule type" value="Genomic_DNA"/>
</dbReference>
<evidence type="ECO:0000256" key="2">
    <source>
        <dbReference type="ARBA" id="ARBA00022448"/>
    </source>
</evidence>
<dbReference type="InParanoid" id="G0QKA6"/>
<keyword evidence="3" id="KW-0597">Phosphoprotein</keyword>
<dbReference type="EC" id="3.4.22.28" evidence="8"/>
<evidence type="ECO:0000256" key="5">
    <source>
        <dbReference type="ARBA" id="ARBA00023121"/>
    </source>
</evidence>
<reference evidence="8 9" key="1">
    <citation type="submission" date="2011-07" db="EMBL/GenBank/DDBJ databases">
        <authorList>
            <person name="Coyne R."/>
            <person name="Brami D."/>
            <person name="Johnson J."/>
            <person name="Hostetler J."/>
            <person name="Hannick L."/>
            <person name="Clark T."/>
            <person name="Cassidy-Hanley D."/>
            <person name="Inman J."/>
        </authorList>
    </citation>
    <scope>NUCLEOTIDE SEQUENCE [LARGE SCALE GENOMIC DNA]</scope>
    <source>
        <strain evidence="8 9">G5</strain>
    </source>
</reference>
<evidence type="ECO:0000259" key="7">
    <source>
        <dbReference type="PROSITE" id="PS50003"/>
    </source>
</evidence>
<keyword evidence="8" id="KW-0378">Hydrolase</keyword>
<evidence type="ECO:0000313" key="8">
    <source>
        <dbReference type="EMBL" id="EGR34348.1"/>
    </source>
</evidence>
<proteinExistence type="inferred from homology"/>
<accession>G0QKA6</accession>
<dbReference type="Pfam" id="PF00169">
    <property type="entry name" value="PH"/>
    <property type="match status" value="1"/>
</dbReference>
<gene>
    <name evidence="8" type="ORF">IMG5_015150</name>
</gene>
<dbReference type="InterPro" id="IPR000648">
    <property type="entry name" value="Oxysterol-bd"/>
</dbReference>
<dbReference type="Proteomes" id="UP000008983">
    <property type="component" value="Unassembled WGS sequence"/>
</dbReference>
<dbReference type="InterPro" id="IPR001849">
    <property type="entry name" value="PH_domain"/>
</dbReference>
<keyword evidence="8" id="KW-0808">Transferase</keyword>
<dbReference type="SMART" id="SM00233">
    <property type="entry name" value="PH"/>
    <property type="match status" value="1"/>
</dbReference>
<keyword evidence="8" id="KW-0328">Glycosyltransferase</keyword>
<dbReference type="SUPFAM" id="SSF144000">
    <property type="entry name" value="Oxysterol-binding protein-like"/>
    <property type="match status" value="1"/>
</dbReference>
<dbReference type="Pfam" id="PF01237">
    <property type="entry name" value="Oxysterol_BP"/>
    <property type="match status" value="1"/>
</dbReference>
<dbReference type="PANTHER" id="PTHR10972">
    <property type="entry name" value="OXYSTEROL-BINDING PROTEIN-RELATED"/>
    <property type="match status" value="1"/>
</dbReference>
<dbReference type="GO" id="GO:0047265">
    <property type="term" value="F:poly(glycerol-phosphate) alpha-glucosyltransferase activity"/>
    <property type="evidence" value="ECO:0007669"/>
    <property type="project" value="UniProtKB-EC"/>
</dbReference>
<dbReference type="eggNOG" id="KOG1737">
    <property type="taxonomic scope" value="Eukaryota"/>
</dbReference>
<evidence type="ECO:0000256" key="4">
    <source>
        <dbReference type="ARBA" id="ARBA00023055"/>
    </source>
</evidence>
<dbReference type="GO" id="GO:0005829">
    <property type="term" value="C:cytosol"/>
    <property type="evidence" value="ECO:0007669"/>
    <property type="project" value="TreeGrafter"/>
</dbReference>
<sequence length="673" mass="78865">MEGYLNKWINIFQQWKERYFILHEDCLHYCDVQGGQIKGTIHLKIANIAQVNDDPLRIIINSGTSQIEVKAHTVSSKLDWLKKLKEAQEYARSQFDSLTKSLQECILNIENERKRIYRSAQLISNKIDNNINMNSDNNQQLLYINSNSKNDQINEQYYTENGDEVNITQFESFIGDDLYYQKNLNSQQQLNILEKNEKIIQIPDQQQQNFNMPISQNALVSFFQEKCQIRYRLLSSNPSYLATQISNEPIRMKLPKVKDPNEKINIWSILKDSIGKDLSKFAVPVYLNEPISMLQRLAEQMEYSQTLDNANATDDTCLALCYAMGFAASVYAATINRTKKPFNPLLGETFEFIDSKNGFRFISEQVSHHPPISAGIGESNNYIFQGDSNITSQFWGKSFEVKPLGHFHIKLKRLNHDITFKKCTTAVKNIFIGQMYLDHYGVMEFKNHSTGDFGELNFREKSAWSDKGQYEIEGFVSNKQGQEIYKLKGKWNSNLTSTNITTGQTIEVWKRYPLPQNSEWNYHYTQFALQLNHLNQDNIKWICPTDSRLRPDQRALEYGLLDVAADEKFRLEQKQRARRKENEASGKKHEICFFEQRVDQLTGELEYKYKGGYWETREKQDWNNSEECLKHRSQENPQKRQIRSDSPSRLRKIPKTPWKILFLSYDWILRLFV</sequence>
<dbReference type="Gene3D" id="3.30.70.3490">
    <property type="match status" value="1"/>
</dbReference>
<organism evidence="8 9">
    <name type="scientific">Ichthyophthirius multifiliis</name>
    <name type="common">White spot disease agent</name>
    <name type="synonym">Ich</name>
    <dbReference type="NCBI Taxonomy" id="5932"/>
    <lineage>
        <taxon>Eukaryota</taxon>
        <taxon>Sar</taxon>
        <taxon>Alveolata</taxon>
        <taxon>Ciliophora</taxon>
        <taxon>Intramacronucleata</taxon>
        <taxon>Oligohymenophorea</taxon>
        <taxon>Hymenostomatida</taxon>
        <taxon>Ophryoglenina</taxon>
        <taxon>Ichthyophthirius</taxon>
    </lineage>
</organism>
<feature type="region of interest" description="Disordered" evidence="6">
    <location>
        <begin position="625"/>
        <end position="648"/>
    </location>
</feature>
<dbReference type="GO" id="GO:0016020">
    <property type="term" value="C:membrane"/>
    <property type="evidence" value="ECO:0007669"/>
    <property type="project" value="TreeGrafter"/>
</dbReference>
<keyword evidence="4" id="KW-0445">Lipid transport</keyword>
<comment type="similarity">
    <text evidence="1">Belongs to the OSBP family.</text>
</comment>
<feature type="domain" description="PH" evidence="7">
    <location>
        <begin position="1"/>
        <end position="89"/>
    </location>
</feature>
<keyword evidence="5" id="KW-0446">Lipid-binding</keyword>
<dbReference type="SUPFAM" id="SSF50729">
    <property type="entry name" value="PH domain-like"/>
    <property type="match status" value="1"/>
</dbReference>
<dbReference type="InterPro" id="IPR011993">
    <property type="entry name" value="PH-like_dom_sf"/>
</dbReference>
<dbReference type="AlphaFoldDB" id="G0QKA6"/>
<evidence type="ECO:0000313" key="9">
    <source>
        <dbReference type="Proteomes" id="UP000008983"/>
    </source>
</evidence>
<dbReference type="PROSITE" id="PS50003">
    <property type="entry name" value="PH_DOMAIN"/>
    <property type="match status" value="1"/>
</dbReference>
<dbReference type="STRING" id="857967.G0QKA6"/>
<evidence type="ECO:0000256" key="1">
    <source>
        <dbReference type="ARBA" id="ARBA00008842"/>
    </source>
</evidence>
<dbReference type="Gene3D" id="2.40.160.120">
    <property type="match status" value="1"/>
</dbReference>
<dbReference type="CDD" id="cd13293">
    <property type="entry name" value="PH_CpORP2-like"/>
    <property type="match status" value="1"/>
</dbReference>
<dbReference type="Gene3D" id="2.30.29.30">
    <property type="entry name" value="Pleckstrin-homology domain (PH domain)/Phosphotyrosine-binding domain (PTB)"/>
    <property type="match status" value="1"/>
</dbReference>
<dbReference type="GO" id="GO:0016162">
    <property type="term" value="F:cellulose 1,4-beta-cellobiosidase activity"/>
    <property type="evidence" value="ECO:0007669"/>
    <property type="project" value="UniProtKB-EC"/>
</dbReference>
<keyword evidence="8" id="KW-0326">Glycosidase</keyword>
<dbReference type="FunFam" id="2.40.160.120:FF:000001">
    <property type="entry name" value="Oxysterol-binding protein"/>
    <property type="match status" value="1"/>
</dbReference>
<dbReference type="PANTHER" id="PTHR10972:SF205">
    <property type="entry name" value="OXYSTEROL-BINDING PROTEIN 1"/>
    <property type="match status" value="1"/>
</dbReference>
<evidence type="ECO:0000256" key="6">
    <source>
        <dbReference type="SAM" id="MobiDB-lite"/>
    </source>
</evidence>
<dbReference type="InterPro" id="IPR037239">
    <property type="entry name" value="OSBP_sf"/>
</dbReference>
<protein>
    <submittedName>
        <fullName evidence="8">Oxysterol-binding protein, putative</fullName>
        <ecNumber evidence="8">2.4.1.52</ecNumber>
        <ecNumber evidence="8">3.2.1.91</ecNumber>
        <ecNumber evidence="8">3.4.22.28</ecNumber>
    </submittedName>
</protein>
<evidence type="ECO:0000256" key="3">
    <source>
        <dbReference type="ARBA" id="ARBA00022553"/>
    </source>
</evidence>
<dbReference type="EC" id="2.4.1.52" evidence="8"/>
<keyword evidence="2" id="KW-0813">Transport</keyword>
<name>G0QKA6_ICHMU</name>
<dbReference type="FunCoup" id="G0QKA6">
    <property type="interactions" value="27"/>
</dbReference>
<dbReference type="GO" id="GO:0120009">
    <property type="term" value="P:intermembrane lipid transfer"/>
    <property type="evidence" value="ECO:0007669"/>
    <property type="project" value="UniProtKB-ARBA"/>
</dbReference>
<dbReference type="GO" id="GO:0004197">
    <property type="term" value="F:cysteine-type endopeptidase activity"/>
    <property type="evidence" value="ECO:0007669"/>
    <property type="project" value="UniProtKB-EC"/>
</dbReference>
<dbReference type="GO" id="GO:0032934">
    <property type="term" value="F:sterol binding"/>
    <property type="evidence" value="ECO:0007669"/>
    <property type="project" value="TreeGrafter"/>
</dbReference>
<keyword evidence="9" id="KW-1185">Reference proteome</keyword>
<dbReference type="RefSeq" id="XP_004039652.1">
    <property type="nucleotide sequence ID" value="XM_004039604.1"/>
</dbReference>
<dbReference type="OrthoDB" id="309527at2759"/>
<dbReference type="OMA" id="ENRATWV"/>